<sequence length="552" mass="60075">MTVGCISRLHSGYLSRRFHLLDVWKLFASRIAVDQQAHENQLKISRLGFSPTNAIMSILDEDHFRAYSHKMKLICNPGQDSLLWGTPFLVKDNFCTDWTKWGLPTTCASLALKSFRAPYDASVVDLLSNVGAYVLGKTNLDEFAMGCGSTDSALIGPVINPWSSRQTKPNQSLAIAGGSSGGSAAAVAAGLSPVALASDTGGSARIPAAYCGVVGLKPTYGLIPRHGLIPLTNSLDVPAVISTSVADVSAILAAWLNPSYQPIVPLDSTFVPFDFSHLKRYRELLLQLANGPVPVQLPKLRIGIPTEYHIPGLDPSVAQVWDQVAGWLSDELKCFVRMVRLPHTPMATSVYSVLCSTEVASNMARYDGLRYGHSASAETLSSIPNSTEAHFARARAEGFNSVVRGRILAGNYFLLRSQVGRHLEAARRLWRLIKQDFDDVFKQVDVLLTPVAPGPAPQLNQFIRLDNRTRTTLDDVCTVGVNLAGVPAIVIPISLSPENGLPIGLQLIGPVRSEPQLLQLGMWLEQRSAFLPLVDWDNLLSNLESNTSREYV</sequence>
<feature type="active site" description="Acyl-ester intermediate" evidence="5">
    <location>
        <position position="203"/>
    </location>
</feature>
<evidence type="ECO:0000256" key="4">
    <source>
        <dbReference type="ARBA" id="ARBA00022917"/>
    </source>
</evidence>
<keyword evidence="2 5" id="KW-0547">Nucleotide-binding</keyword>
<feature type="active site" description="Charge relay system" evidence="5">
    <location>
        <position position="91"/>
    </location>
</feature>
<keyword evidence="1 5" id="KW-0436">Ligase</keyword>
<comment type="caution">
    <text evidence="7">The sequence shown here is derived from an EMBL/GenBank/DDBJ whole genome shotgun (WGS) entry which is preliminary data.</text>
</comment>
<dbReference type="InterPro" id="IPR023631">
    <property type="entry name" value="Amidase_dom"/>
</dbReference>
<dbReference type="EMBL" id="LUCM01007414">
    <property type="protein sequence ID" value="KAA0190025.1"/>
    <property type="molecule type" value="Genomic_DNA"/>
</dbReference>
<dbReference type="InterPro" id="IPR000120">
    <property type="entry name" value="Amidase"/>
</dbReference>
<dbReference type="HAMAP" id="MF_00120">
    <property type="entry name" value="GatA"/>
    <property type="match status" value="1"/>
</dbReference>
<dbReference type="OrthoDB" id="421993at2759"/>
<dbReference type="EC" id="6.3.5.7" evidence="5"/>
<gene>
    <name evidence="7" type="ORF">FBUS_04305</name>
</gene>
<dbReference type="Pfam" id="PF01425">
    <property type="entry name" value="Amidase"/>
    <property type="match status" value="1"/>
</dbReference>
<evidence type="ECO:0000256" key="3">
    <source>
        <dbReference type="ARBA" id="ARBA00022840"/>
    </source>
</evidence>
<dbReference type="GO" id="GO:0050567">
    <property type="term" value="F:glutaminyl-tRNA synthase (glutamine-hydrolyzing) activity"/>
    <property type="evidence" value="ECO:0007669"/>
    <property type="project" value="UniProtKB-UniRule"/>
</dbReference>
<comment type="subunit">
    <text evidence="5">Subunit of the heterotrimeric GatCAB amidotransferase (AdT) complex, composed of A, B and C subunits.</text>
</comment>
<dbReference type="GO" id="GO:0070681">
    <property type="term" value="P:glutaminyl-tRNAGln biosynthesis via transamidation"/>
    <property type="evidence" value="ECO:0007669"/>
    <property type="project" value="UniProtKB-UniRule"/>
</dbReference>
<dbReference type="Gene3D" id="3.90.1300.10">
    <property type="entry name" value="Amidase signature (AS) domain"/>
    <property type="match status" value="1"/>
</dbReference>
<keyword evidence="3 5" id="KW-0067">ATP-binding</keyword>
<feature type="domain" description="Amidase" evidence="6">
    <location>
        <begin position="53"/>
        <end position="518"/>
    </location>
</feature>
<dbReference type="GO" id="GO:0032543">
    <property type="term" value="P:mitochondrial translation"/>
    <property type="evidence" value="ECO:0007669"/>
    <property type="project" value="UniProtKB-UniRule"/>
</dbReference>
<evidence type="ECO:0000256" key="1">
    <source>
        <dbReference type="ARBA" id="ARBA00022598"/>
    </source>
</evidence>
<keyword evidence="8" id="KW-1185">Reference proteome</keyword>
<protein>
    <recommendedName>
        <fullName evidence="5">Glutamyl-tRNA(Gln) amidotransferase subunit A, mitochondrial</fullName>
        <shortName evidence="5">Glu-AdT subunit A</shortName>
        <ecNumber evidence="5">6.3.5.7</ecNumber>
    </recommendedName>
</protein>
<keyword evidence="4 5" id="KW-0648">Protein biosynthesis</keyword>
<comment type="subcellular location">
    <subcellularLocation>
        <location evidence="5">Mitochondrion</location>
    </subcellularLocation>
</comment>
<comment type="similarity">
    <text evidence="5">Belongs to the amidase family. GatA subfamily.</text>
</comment>
<dbReference type="PANTHER" id="PTHR11895:SF7">
    <property type="entry name" value="GLUTAMYL-TRNA(GLN) AMIDOTRANSFERASE SUBUNIT A, MITOCHONDRIAL"/>
    <property type="match status" value="1"/>
</dbReference>
<comment type="function">
    <text evidence="5">Allows the formation of correctly charged Gln-tRNA(Gln) through the transamidation of misacylated Glu-tRNA(Gln) in the mitochondria. The reaction takes place in the presence of glutamine and ATP through an activated gamma-phospho-Glu-tRNA(Gln).</text>
</comment>
<evidence type="ECO:0000256" key="2">
    <source>
        <dbReference type="ARBA" id="ARBA00022741"/>
    </source>
</evidence>
<evidence type="ECO:0000313" key="8">
    <source>
        <dbReference type="Proteomes" id="UP000728185"/>
    </source>
</evidence>
<organism evidence="7 8">
    <name type="scientific">Fasciolopsis buskii</name>
    <dbReference type="NCBI Taxonomy" id="27845"/>
    <lineage>
        <taxon>Eukaryota</taxon>
        <taxon>Metazoa</taxon>
        <taxon>Spiralia</taxon>
        <taxon>Lophotrochozoa</taxon>
        <taxon>Platyhelminthes</taxon>
        <taxon>Trematoda</taxon>
        <taxon>Digenea</taxon>
        <taxon>Plagiorchiida</taxon>
        <taxon>Echinostomata</taxon>
        <taxon>Echinostomatoidea</taxon>
        <taxon>Fasciolidae</taxon>
        <taxon>Fasciolopsis</taxon>
    </lineage>
</organism>
<comment type="catalytic activity">
    <reaction evidence="5">
        <text>L-glutamyl-tRNA(Gln) + L-glutamine + ATP + H2O = L-glutaminyl-tRNA(Gln) + L-glutamate + ADP + phosphate + H(+)</text>
        <dbReference type="Rhea" id="RHEA:17521"/>
        <dbReference type="Rhea" id="RHEA-COMP:9681"/>
        <dbReference type="Rhea" id="RHEA-COMP:9684"/>
        <dbReference type="ChEBI" id="CHEBI:15377"/>
        <dbReference type="ChEBI" id="CHEBI:15378"/>
        <dbReference type="ChEBI" id="CHEBI:29985"/>
        <dbReference type="ChEBI" id="CHEBI:30616"/>
        <dbReference type="ChEBI" id="CHEBI:43474"/>
        <dbReference type="ChEBI" id="CHEBI:58359"/>
        <dbReference type="ChEBI" id="CHEBI:78520"/>
        <dbReference type="ChEBI" id="CHEBI:78521"/>
        <dbReference type="ChEBI" id="CHEBI:456216"/>
        <dbReference type="EC" id="6.3.5.7"/>
    </reaction>
</comment>
<feature type="active site" description="Charge relay system" evidence="5">
    <location>
        <position position="179"/>
    </location>
</feature>
<evidence type="ECO:0000259" key="6">
    <source>
        <dbReference type="Pfam" id="PF01425"/>
    </source>
</evidence>
<dbReference type="SUPFAM" id="SSF75304">
    <property type="entry name" value="Amidase signature (AS) enzymes"/>
    <property type="match status" value="1"/>
</dbReference>
<proteinExistence type="inferred from homology"/>
<name>A0A8E0RRU3_9TREM</name>
<keyword evidence="5" id="KW-0496">Mitochondrion</keyword>
<dbReference type="InterPro" id="IPR004412">
    <property type="entry name" value="GatA"/>
</dbReference>
<dbReference type="GO" id="GO:0005524">
    <property type="term" value="F:ATP binding"/>
    <property type="evidence" value="ECO:0007669"/>
    <property type="project" value="UniProtKB-KW"/>
</dbReference>
<dbReference type="InterPro" id="IPR036928">
    <property type="entry name" value="AS_sf"/>
</dbReference>
<accession>A0A8E0RRU3</accession>
<dbReference type="AlphaFoldDB" id="A0A8E0RRU3"/>
<evidence type="ECO:0000313" key="7">
    <source>
        <dbReference type="EMBL" id="KAA0190025.1"/>
    </source>
</evidence>
<evidence type="ECO:0000256" key="5">
    <source>
        <dbReference type="HAMAP-Rule" id="MF_03150"/>
    </source>
</evidence>
<reference evidence="7" key="1">
    <citation type="submission" date="2019-05" db="EMBL/GenBank/DDBJ databases">
        <title>Annotation for the trematode Fasciolopsis buski.</title>
        <authorList>
            <person name="Choi Y.-J."/>
        </authorList>
    </citation>
    <scope>NUCLEOTIDE SEQUENCE</scope>
    <source>
        <strain evidence="7">HT</strain>
        <tissue evidence="7">Whole worm</tissue>
    </source>
</reference>
<dbReference type="GO" id="GO:0030956">
    <property type="term" value="C:glutamyl-tRNA(Gln) amidotransferase complex"/>
    <property type="evidence" value="ECO:0007669"/>
    <property type="project" value="UniProtKB-UniRule"/>
</dbReference>
<dbReference type="PANTHER" id="PTHR11895">
    <property type="entry name" value="TRANSAMIDASE"/>
    <property type="match status" value="1"/>
</dbReference>
<dbReference type="GO" id="GO:0005739">
    <property type="term" value="C:mitochondrion"/>
    <property type="evidence" value="ECO:0007669"/>
    <property type="project" value="UniProtKB-SubCell"/>
</dbReference>
<dbReference type="Proteomes" id="UP000728185">
    <property type="component" value="Unassembled WGS sequence"/>
</dbReference>